<organism evidence="2 3">
    <name type="scientific">Paracoccus isoporae</name>
    <dbReference type="NCBI Taxonomy" id="591205"/>
    <lineage>
        <taxon>Bacteria</taxon>
        <taxon>Pseudomonadati</taxon>
        <taxon>Pseudomonadota</taxon>
        <taxon>Alphaproteobacteria</taxon>
        <taxon>Rhodobacterales</taxon>
        <taxon>Paracoccaceae</taxon>
        <taxon>Paracoccus</taxon>
    </lineage>
</organism>
<proteinExistence type="predicted"/>
<feature type="region of interest" description="Disordered" evidence="1">
    <location>
        <begin position="42"/>
        <end position="77"/>
    </location>
</feature>
<accession>A0A1G7ASX8</accession>
<gene>
    <name evidence="2" type="ORF">SAMN05421538_104241</name>
</gene>
<evidence type="ECO:0000313" key="3">
    <source>
        <dbReference type="Proteomes" id="UP000199344"/>
    </source>
</evidence>
<dbReference type="Proteomes" id="UP000199344">
    <property type="component" value="Unassembled WGS sequence"/>
</dbReference>
<dbReference type="STRING" id="591205.SAMN05421538_104241"/>
<sequence length="77" mass="8639">MASRKVIDARADSEGDITHVKLEGNQRFTPVKKAMEMADRGEIENAHSVHRRNAKPHLRTNPDSQKSNNLDDMAGDK</sequence>
<evidence type="ECO:0000313" key="2">
    <source>
        <dbReference type="EMBL" id="SDE17903.1"/>
    </source>
</evidence>
<dbReference type="AlphaFoldDB" id="A0A1G7ASX8"/>
<evidence type="ECO:0008006" key="4">
    <source>
        <dbReference type="Google" id="ProtNLM"/>
    </source>
</evidence>
<dbReference type="Pfam" id="PF13031">
    <property type="entry name" value="DUF3892"/>
    <property type="match status" value="1"/>
</dbReference>
<dbReference type="RefSeq" id="WP_090523024.1">
    <property type="nucleotide sequence ID" value="NZ_FNAH01000004.1"/>
</dbReference>
<feature type="compositionally biased region" description="Basic residues" evidence="1">
    <location>
        <begin position="48"/>
        <end position="58"/>
    </location>
</feature>
<protein>
    <recommendedName>
        <fullName evidence="4">DUF3892 domain-containing protein</fullName>
    </recommendedName>
</protein>
<reference evidence="2 3" key="1">
    <citation type="submission" date="2016-10" db="EMBL/GenBank/DDBJ databases">
        <authorList>
            <person name="de Groot N.N."/>
        </authorList>
    </citation>
    <scope>NUCLEOTIDE SEQUENCE [LARGE SCALE GENOMIC DNA]</scope>
    <source>
        <strain evidence="2 3">DSM 22220</strain>
    </source>
</reference>
<dbReference type="InterPro" id="IPR024997">
    <property type="entry name" value="DUF3892"/>
</dbReference>
<name>A0A1G7ASX8_9RHOB</name>
<keyword evidence="3" id="KW-1185">Reference proteome</keyword>
<feature type="compositionally biased region" description="Polar residues" evidence="1">
    <location>
        <begin position="61"/>
        <end position="70"/>
    </location>
</feature>
<dbReference type="EMBL" id="FNAH01000004">
    <property type="protein sequence ID" value="SDE17903.1"/>
    <property type="molecule type" value="Genomic_DNA"/>
</dbReference>
<evidence type="ECO:0000256" key="1">
    <source>
        <dbReference type="SAM" id="MobiDB-lite"/>
    </source>
</evidence>
<dbReference type="OrthoDB" id="8452385at2"/>